<feature type="region of interest" description="Disordered" evidence="1">
    <location>
        <begin position="1"/>
        <end position="42"/>
    </location>
</feature>
<accession>A0A843VRW8</accession>
<feature type="region of interest" description="Disordered" evidence="1">
    <location>
        <begin position="54"/>
        <end position="89"/>
    </location>
</feature>
<feature type="compositionally biased region" description="Pro residues" evidence="1">
    <location>
        <begin position="59"/>
        <end position="68"/>
    </location>
</feature>
<evidence type="ECO:0000313" key="3">
    <source>
        <dbReference type="Proteomes" id="UP000652761"/>
    </source>
</evidence>
<evidence type="ECO:0000256" key="1">
    <source>
        <dbReference type="SAM" id="MobiDB-lite"/>
    </source>
</evidence>
<sequence>MVAIRHPGAGSSRSRDGNPTGRRRERPPSLHLQEPSPTSRDVRFGVIEFEKGIRKWNPPVTPPSPPRSHPSAAAATTSRREACFPAPPPVNPLSPFGLVPREFTSSGGFCYAEVGG</sequence>
<organism evidence="2 3">
    <name type="scientific">Colocasia esculenta</name>
    <name type="common">Wild taro</name>
    <name type="synonym">Arum esculentum</name>
    <dbReference type="NCBI Taxonomy" id="4460"/>
    <lineage>
        <taxon>Eukaryota</taxon>
        <taxon>Viridiplantae</taxon>
        <taxon>Streptophyta</taxon>
        <taxon>Embryophyta</taxon>
        <taxon>Tracheophyta</taxon>
        <taxon>Spermatophyta</taxon>
        <taxon>Magnoliopsida</taxon>
        <taxon>Liliopsida</taxon>
        <taxon>Araceae</taxon>
        <taxon>Aroideae</taxon>
        <taxon>Colocasieae</taxon>
        <taxon>Colocasia</taxon>
    </lineage>
</organism>
<evidence type="ECO:0000313" key="2">
    <source>
        <dbReference type="EMBL" id="MQL97736.1"/>
    </source>
</evidence>
<reference evidence="2" key="1">
    <citation type="submission" date="2017-07" db="EMBL/GenBank/DDBJ databases">
        <title>Taro Niue Genome Assembly and Annotation.</title>
        <authorList>
            <person name="Atibalentja N."/>
            <person name="Keating K."/>
            <person name="Fields C.J."/>
        </authorList>
    </citation>
    <scope>NUCLEOTIDE SEQUENCE</scope>
    <source>
        <strain evidence="2">Niue_2</strain>
        <tissue evidence="2">Leaf</tissue>
    </source>
</reference>
<gene>
    <name evidence="2" type="ORF">Taro_030436</name>
</gene>
<comment type="caution">
    <text evidence="2">The sequence shown here is derived from an EMBL/GenBank/DDBJ whole genome shotgun (WGS) entry which is preliminary data.</text>
</comment>
<proteinExistence type="predicted"/>
<protein>
    <submittedName>
        <fullName evidence="2">Uncharacterized protein</fullName>
    </submittedName>
</protein>
<dbReference type="Proteomes" id="UP000652761">
    <property type="component" value="Unassembled WGS sequence"/>
</dbReference>
<dbReference type="AlphaFoldDB" id="A0A843VRW8"/>
<dbReference type="EMBL" id="NMUH01002092">
    <property type="protein sequence ID" value="MQL97736.1"/>
    <property type="molecule type" value="Genomic_DNA"/>
</dbReference>
<keyword evidence="3" id="KW-1185">Reference proteome</keyword>
<name>A0A843VRW8_COLES</name>